<dbReference type="SUPFAM" id="SSF88697">
    <property type="entry name" value="PUA domain-like"/>
    <property type="match status" value="1"/>
</dbReference>
<keyword evidence="1" id="KW-0808">Transferase</keyword>
<proteinExistence type="predicted"/>
<keyword evidence="2" id="KW-0547">Nucleotide-binding</keyword>
<dbReference type="Gene3D" id="3.40.1160.10">
    <property type="entry name" value="Acetylglutamate kinase-like"/>
    <property type="match status" value="1"/>
</dbReference>
<dbReference type="PROSITE" id="PS00902">
    <property type="entry name" value="GLUTAMATE_5_KINASE"/>
    <property type="match status" value="1"/>
</dbReference>
<sequence length="180" mass="19465">ISNTRELEDLKIQAGGQGSPWGTGGMMTKISAARIAMVGGVRTVITQGRFPHDIEKIIAGEKIGTHFAPQPEPTSARKRWIAYGLVPVGKLYLDEGAVIAISRSGKSLLPAGIKMVEGEFDSQDAVQLCDLQGNEIARGLVNYNSQELEKIRGCHSRDIEDILGYGGIETVVHRDNLVLI</sequence>
<keyword evidence="3" id="KW-0418">Kinase</keyword>
<evidence type="ECO:0000259" key="5">
    <source>
        <dbReference type="SMART" id="SM00359"/>
    </source>
</evidence>
<feature type="non-terminal residue" evidence="6">
    <location>
        <position position="1"/>
    </location>
</feature>
<name>A0ABX4WPH1_9CYAN</name>
<evidence type="ECO:0000256" key="3">
    <source>
        <dbReference type="ARBA" id="ARBA00022777"/>
    </source>
</evidence>
<dbReference type="Gene3D" id="2.30.130.10">
    <property type="entry name" value="PUA domain"/>
    <property type="match status" value="1"/>
</dbReference>
<evidence type="ECO:0000256" key="4">
    <source>
        <dbReference type="ARBA" id="ARBA00022840"/>
    </source>
</evidence>
<comment type="caution">
    <text evidence="6">The sequence shown here is derived from an EMBL/GenBank/DDBJ whole genome shotgun (WGS) entry which is preliminary data.</text>
</comment>
<evidence type="ECO:0000313" key="7">
    <source>
        <dbReference type="Proteomes" id="UP000236284"/>
    </source>
</evidence>
<evidence type="ECO:0000256" key="1">
    <source>
        <dbReference type="ARBA" id="ARBA00022679"/>
    </source>
</evidence>
<dbReference type="InterPro" id="IPR019797">
    <property type="entry name" value="Glutamate_5-kinase_CS"/>
</dbReference>
<feature type="domain" description="PUA" evidence="5">
    <location>
        <begin position="89"/>
        <end position="172"/>
    </location>
</feature>
<reference evidence="6 7" key="1">
    <citation type="submission" date="2017-06" db="EMBL/GenBank/DDBJ databases">
        <title>Genome variation in co-occurring toxic Cylindrospermopsis raciborskii strains determines phenotypic plasticity.</title>
        <authorList>
            <person name="Willis A."/>
            <person name="Woodhouse J."/>
            <person name="Ongley S."/>
            <person name="Jex A."/>
            <person name="Burford M."/>
            <person name="Neilan B."/>
        </authorList>
    </citation>
    <scope>NUCLEOTIDE SEQUENCE [LARGE SCALE GENOMIC DNA]</scope>
    <source>
        <strain evidence="6 7">C07</strain>
    </source>
</reference>
<accession>A0ABX4WPH1</accession>
<dbReference type="SUPFAM" id="SSF53633">
    <property type="entry name" value="Carbamate kinase-like"/>
    <property type="match status" value="1"/>
</dbReference>
<dbReference type="InterPro" id="IPR002478">
    <property type="entry name" value="PUA"/>
</dbReference>
<dbReference type="PANTHER" id="PTHR43654">
    <property type="entry name" value="GLUTAMATE 5-KINASE"/>
    <property type="match status" value="1"/>
</dbReference>
<keyword evidence="4" id="KW-0067">ATP-binding</keyword>
<dbReference type="InterPro" id="IPR036393">
    <property type="entry name" value="AceGlu_kinase-like_sf"/>
</dbReference>
<dbReference type="Pfam" id="PF01472">
    <property type="entry name" value="PUA"/>
    <property type="match status" value="1"/>
</dbReference>
<dbReference type="InterPro" id="IPR015947">
    <property type="entry name" value="PUA-like_sf"/>
</dbReference>
<evidence type="ECO:0000256" key="2">
    <source>
        <dbReference type="ARBA" id="ARBA00022741"/>
    </source>
</evidence>
<keyword evidence="7" id="KW-1185">Reference proteome</keyword>
<dbReference type="PANTHER" id="PTHR43654:SF3">
    <property type="entry name" value="GLUTAMATE 5-KINASE"/>
    <property type="match status" value="1"/>
</dbReference>
<dbReference type="RefSeq" id="WP_308411341.1">
    <property type="nucleotide sequence ID" value="NZ_NJHS01000010.1"/>
</dbReference>
<gene>
    <name evidence="6" type="ORF">CEP15_03925</name>
</gene>
<dbReference type="EMBL" id="NJHS01000010">
    <property type="protein sequence ID" value="PNK00432.1"/>
    <property type="molecule type" value="Genomic_DNA"/>
</dbReference>
<dbReference type="PROSITE" id="PS50890">
    <property type="entry name" value="PUA"/>
    <property type="match status" value="1"/>
</dbReference>
<dbReference type="Proteomes" id="UP000236284">
    <property type="component" value="Unassembled WGS sequence"/>
</dbReference>
<dbReference type="SMART" id="SM00359">
    <property type="entry name" value="PUA"/>
    <property type="match status" value="1"/>
</dbReference>
<dbReference type="CDD" id="cd21157">
    <property type="entry name" value="PUA_G5K"/>
    <property type="match status" value="1"/>
</dbReference>
<organism evidence="6 7">
    <name type="scientific">Cylindrospermopsis raciborskii C07</name>
    <dbReference type="NCBI Taxonomy" id="2014886"/>
    <lineage>
        <taxon>Bacteria</taxon>
        <taxon>Bacillati</taxon>
        <taxon>Cyanobacteriota</taxon>
        <taxon>Cyanophyceae</taxon>
        <taxon>Nostocales</taxon>
        <taxon>Aphanizomenonaceae</taxon>
        <taxon>Cylindrospermopsis</taxon>
    </lineage>
</organism>
<dbReference type="InterPro" id="IPR036974">
    <property type="entry name" value="PUA_sf"/>
</dbReference>
<evidence type="ECO:0000313" key="6">
    <source>
        <dbReference type="EMBL" id="PNK00432.1"/>
    </source>
</evidence>
<protein>
    <submittedName>
        <fullName evidence="6">Glutamate 5-kinase</fullName>
    </submittedName>
</protein>